<dbReference type="InParanoid" id="H3GVG4"/>
<dbReference type="VEuPathDB" id="FungiDB:KRP22_13148"/>
<reference evidence="4" key="1">
    <citation type="journal article" date="2006" name="Science">
        <title>Phytophthora genome sequences uncover evolutionary origins and mechanisms of pathogenesis.</title>
        <authorList>
            <person name="Tyler B.M."/>
            <person name="Tripathy S."/>
            <person name="Zhang X."/>
            <person name="Dehal P."/>
            <person name="Jiang R.H."/>
            <person name="Aerts A."/>
            <person name="Arredondo F.D."/>
            <person name="Baxter L."/>
            <person name="Bensasson D."/>
            <person name="Beynon J.L."/>
            <person name="Chapman J."/>
            <person name="Damasceno C.M."/>
            <person name="Dorrance A.E."/>
            <person name="Dou D."/>
            <person name="Dickerman A.W."/>
            <person name="Dubchak I.L."/>
            <person name="Garbelotto M."/>
            <person name="Gijzen M."/>
            <person name="Gordon S.G."/>
            <person name="Govers F."/>
            <person name="Grunwald N.J."/>
            <person name="Huang W."/>
            <person name="Ivors K.L."/>
            <person name="Jones R.W."/>
            <person name="Kamoun S."/>
            <person name="Krampis K."/>
            <person name="Lamour K.H."/>
            <person name="Lee M.K."/>
            <person name="McDonald W.H."/>
            <person name="Medina M."/>
            <person name="Meijer H.J."/>
            <person name="Nordberg E.K."/>
            <person name="Maclean D.J."/>
            <person name="Ospina-Giraldo M.D."/>
            <person name="Morris P.F."/>
            <person name="Phuntumart V."/>
            <person name="Putnam N.H."/>
            <person name="Rash S."/>
            <person name="Rose J.K."/>
            <person name="Sakihama Y."/>
            <person name="Salamov A.A."/>
            <person name="Savidor A."/>
            <person name="Scheuring C.F."/>
            <person name="Smith B.M."/>
            <person name="Sobral B.W."/>
            <person name="Terry A."/>
            <person name="Torto-Alalibo T.A."/>
            <person name="Win J."/>
            <person name="Xu Z."/>
            <person name="Zhang H."/>
            <person name="Grigoriev I.V."/>
            <person name="Rokhsar D.S."/>
            <person name="Boore J.L."/>
        </authorList>
    </citation>
    <scope>NUCLEOTIDE SEQUENCE [LARGE SCALE GENOMIC DNA]</scope>
    <source>
        <strain evidence="4">Pr102</strain>
    </source>
</reference>
<evidence type="ECO:0000313" key="4">
    <source>
        <dbReference type="Proteomes" id="UP000005238"/>
    </source>
</evidence>
<feature type="region of interest" description="Disordered" evidence="2">
    <location>
        <begin position="48"/>
        <end position="91"/>
    </location>
</feature>
<name>H3GVG4_PHYRM</name>
<sequence>MDTKRDELLRLVAALSGACKQDKNVLKDGELVDALETRGRQIARLRKQQKKVKKTQQTLSKAENKTARKLKEQVRAGESKAAEGVPKRRKLSLDAETNKTDPLGHNHEFNVSCLFPSIERQQKAKRESMDEWISSLQNSKKPESMNPTDAVTYYRPTTPTTVAVEVEVSEEAVMVNPLKAYQYNHVRRSVSPQLKTPRAVRAASPYKQMERSVSPTAVDLSASSTSTMASYYDDMYDEYAVSPEIMRRYTRSASDRAPSFESMDWTPSDDDSSDESMQFRSIADDVEQQAPVSRMVTRQSSAHAADARFKALELHAASGNEGYYSAEEGEATAEASSRVKQMKSPVAASSTEVVMEVLYGIMEHNENFKWLIDPENQARVAKLVEYHLKEQQNGDASVQCHEDELFINELRAQVDELIHENLKIKTENVRLMGRSSQSAMSERGVEEMKRRLALSEEAVNMQEGYRREAEAAFQTELEIKSKLVSNLQHDIEEKDSQIAKLLGSGAELPSGVDVICDSEVSRLRNTVMEKDREICRLNIQLSTKQKLVDEIAKKVVQQLETTVKPSSGETIATLADDLHLDMDMFLFKSVAEKQELVDELKAALASMEREVSGLEARVAKKARDTLLLKTKFKSMSARLTEANVNMSRIQGENACLVTSLKEKQGKMRDLIEFLEGKEKQVMHLEEQVNLRQTQLEHVMTEYEKMQHQHQHSKKSTSGRGPAHRKTAVHA</sequence>
<dbReference type="eggNOG" id="ENOG502RX1K">
    <property type="taxonomic scope" value="Eukaryota"/>
</dbReference>
<dbReference type="STRING" id="164328.H3GVG4"/>
<accession>H3GVG4</accession>
<keyword evidence="1" id="KW-0175">Coiled coil</keyword>
<dbReference type="VEuPathDB" id="FungiDB:KRP23_12353"/>
<feature type="coiled-coil region" evidence="1">
    <location>
        <begin position="590"/>
        <end position="624"/>
    </location>
</feature>
<evidence type="ECO:0000313" key="3">
    <source>
        <dbReference type="EnsemblProtists" id="Phyra81328"/>
    </source>
</evidence>
<reference evidence="3" key="2">
    <citation type="submission" date="2015-06" db="UniProtKB">
        <authorList>
            <consortium name="EnsemblProtists"/>
        </authorList>
    </citation>
    <scope>IDENTIFICATION</scope>
    <source>
        <strain evidence="3">Pr102</strain>
    </source>
</reference>
<proteinExistence type="predicted"/>
<dbReference type="Proteomes" id="UP000005238">
    <property type="component" value="Unassembled WGS sequence"/>
</dbReference>
<dbReference type="PANTHER" id="PTHR43941:SF1">
    <property type="entry name" value="STRUCTURAL MAINTENANCE OF CHROMOSOMES PROTEIN 2"/>
    <property type="match status" value="1"/>
</dbReference>
<organism evidence="3 4">
    <name type="scientific">Phytophthora ramorum</name>
    <name type="common">Sudden oak death agent</name>
    <dbReference type="NCBI Taxonomy" id="164328"/>
    <lineage>
        <taxon>Eukaryota</taxon>
        <taxon>Sar</taxon>
        <taxon>Stramenopiles</taxon>
        <taxon>Oomycota</taxon>
        <taxon>Peronosporomycetes</taxon>
        <taxon>Peronosporales</taxon>
        <taxon>Peronosporaceae</taxon>
        <taxon>Phytophthora</taxon>
    </lineage>
</organism>
<feature type="compositionally biased region" description="Basic and acidic residues" evidence="2">
    <location>
        <begin position="62"/>
        <end position="81"/>
    </location>
</feature>
<dbReference type="OMA" id="RESMDEW"/>
<evidence type="ECO:0000256" key="1">
    <source>
        <dbReference type="SAM" id="Coils"/>
    </source>
</evidence>
<evidence type="ECO:0000256" key="2">
    <source>
        <dbReference type="SAM" id="MobiDB-lite"/>
    </source>
</evidence>
<keyword evidence="4" id="KW-1185">Reference proteome</keyword>
<feature type="compositionally biased region" description="Basic residues" evidence="2">
    <location>
        <begin position="707"/>
        <end position="730"/>
    </location>
</feature>
<dbReference type="EMBL" id="DS566055">
    <property type="status" value="NOT_ANNOTATED_CDS"/>
    <property type="molecule type" value="Genomic_DNA"/>
</dbReference>
<feature type="region of interest" description="Disordered" evidence="2">
    <location>
        <begin position="702"/>
        <end position="730"/>
    </location>
</feature>
<protein>
    <submittedName>
        <fullName evidence="3">Uncharacterized protein</fullName>
    </submittedName>
</protein>
<dbReference type="PANTHER" id="PTHR43941">
    <property type="entry name" value="STRUCTURAL MAINTENANCE OF CHROMOSOMES PROTEIN 2"/>
    <property type="match status" value="1"/>
</dbReference>
<feature type="region of interest" description="Disordered" evidence="2">
    <location>
        <begin position="256"/>
        <end position="276"/>
    </location>
</feature>
<dbReference type="AlphaFoldDB" id="H3GVG4"/>
<dbReference type="EnsemblProtists" id="Phyra81328">
    <property type="protein sequence ID" value="Phyra81328"/>
    <property type="gene ID" value="Phyra81328"/>
</dbReference>
<dbReference type="HOGENOM" id="CLU_415928_0_0_1"/>